<feature type="transmembrane region" description="Helical" evidence="2">
    <location>
        <begin position="753"/>
        <end position="778"/>
    </location>
</feature>
<dbReference type="GO" id="GO:0016020">
    <property type="term" value="C:membrane"/>
    <property type="evidence" value="ECO:0007669"/>
    <property type="project" value="UniProtKB-SubCell"/>
</dbReference>
<keyword evidence="2" id="KW-1133">Transmembrane helix</keyword>
<dbReference type="GO" id="GO:0022857">
    <property type="term" value="F:transmembrane transporter activity"/>
    <property type="evidence" value="ECO:0007669"/>
    <property type="project" value="InterPro"/>
</dbReference>
<feature type="transmembrane region" description="Helical" evidence="2">
    <location>
        <begin position="964"/>
        <end position="984"/>
    </location>
</feature>
<comment type="subcellular location">
    <subcellularLocation>
        <location evidence="1">Membrane</location>
        <topology evidence="1">Multi-pass membrane protein</topology>
    </subcellularLocation>
</comment>
<dbReference type="OrthoDB" id="10021397at2759"/>
<dbReference type="InterPro" id="IPR011701">
    <property type="entry name" value="MFS"/>
</dbReference>
<dbReference type="InterPro" id="IPR021822">
    <property type="entry name" value="DUF3405"/>
</dbReference>
<dbReference type="Pfam" id="PF11885">
    <property type="entry name" value="DUF3405"/>
    <property type="match status" value="1"/>
</dbReference>
<feature type="transmembrane region" description="Helical" evidence="2">
    <location>
        <begin position="1021"/>
        <end position="1040"/>
    </location>
</feature>
<dbReference type="CDD" id="cd17502">
    <property type="entry name" value="MFS_Azr1_MDR_like"/>
    <property type="match status" value="1"/>
</dbReference>
<dbReference type="Pfam" id="PF07690">
    <property type="entry name" value="MFS_1"/>
    <property type="match status" value="1"/>
</dbReference>
<evidence type="ECO:0000313" key="5">
    <source>
        <dbReference type="Proteomes" id="UP000779574"/>
    </source>
</evidence>
<evidence type="ECO:0000256" key="2">
    <source>
        <dbReference type="SAM" id="Phobius"/>
    </source>
</evidence>
<dbReference type="InterPro" id="IPR020846">
    <property type="entry name" value="MFS_dom"/>
</dbReference>
<dbReference type="InterPro" id="IPR036259">
    <property type="entry name" value="MFS_trans_sf"/>
</dbReference>
<dbReference type="Gene3D" id="1.20.1250.20">
    <property type="entry name" value="MFS general substrate transporter like domains"/>
    <property type="match status" value="1"/>
</dbReference>
<dbReference type="AlphaFoldDB" id="A0A9P8EQ97"/>
<reference evidence="4" key="1">
    <citation type="journal article" date="2021" name="J Fungi (Basel)">
        <title>Virulence traits and population genomics of the black yeast Aureobasidium melanogenum.</title>
        <authorList>
            <person name="Cernosa A."/>
            <person name="Sun X."/>
            <person name="Gostincar C."/>
            <person name="Fang C."/>
            <person name="Gunde-Cimerman N."/>
            <person name="Song Z."/>
        </authorList>
    </citation>
    <scope>NUCLEOTIDE SEQUENCE</scope>
    <source>
        <strain evidence="4">EXF-9911</strain>
    </source>
</reference>
<feature type="transmembrane region" description="Helical" evidence="2">
    <location>
        <begin position="856"/>
        <end position="875"/>
    </location>
</feature>
<feature type="transmembrane region" description="Helical" evidence="2">
    <location>
        <begin position="1127"/>
        <end position="1145"/>
    </location>
</feature>
<name>A0A9P8EQ97_AURME</name>
<evidence type="ECO:0000313" key="4">
    <source>
        <dbReference type="EMBL" id="KAG9696106.1"/>
    </source>
</evidence>
<feature type="transmembrane region" description="Helical" evidence="2">
    <location>
        <begin position="728"/>
        <end position="747"/>
    </location>
</feature>
<dbReference type="Proteomes" id="UP000779574">
    <property type="component" value="Unassembled WGS sequence"/>
</dbReference>
<evidence type="ECO:0000259" key="3">
    <source>
        <dbReference type="PROSITE" id="PS50850"/>
    </source>
</evidence>
<feature type="transmembrane region" description="Helical" evidence="2">
    <location>
        <begin position="991"/>
        <end position="1009"/>
    </location>
</feature>
<feature type="transmembrane region" description="Helical" evidence="2">
    <location>
        <begin position="923"/>
        <end position="944"/>
    </location>
</feature>
<dbReference type="PROSITE" id="PS50850">
    <property type="entry name" value="MFS"/>
    <property type="match status" value="1"/>
</dbReference>
<sequence length="1155" mass="128899">MRGLQSPFCNRPLRLLRNITAAALILCLVLYHIPDRTWRGARMLFFGAHWERFPLLDGYYSGVRSLVPSLHHEQASESFDQSRNDSSTVRLKEQEIHNRLVEYNPYHGFRNTAGRPSFMQECFLDDARTVAIPRVYSYLGMPQDHPDPLYGSYKVLGLRDDVCFDRIGRLEAYGSATRSRKSKAAQSHDRETQQSPINWSNVDWAAAQKRCFDDNTLRSSLESATKPTAADVLPHISRQAIVLRTWTGYRYTRQAIMNLRALISEVSLGSGGEYDVHLLVHVKNNSARFWESEELYNQIRQESVPAEFRGLVTLWSEKQMELVYPGPFCNETLNRSEQPIYGVYRSSHMPMQWFAQRNTQYEHFWNWEMDIRYIGHYYEFFDRLGQWAKSQPRRGIWERNAKYYFEKLHGTWAEFSDIVENENPVTVSGPLHFAGSPVLESQAQYNASSTGVGEDADLITMSPLFDPEDSGWFFERDVTGYDTQLPIPPRRIAIIAAARMSRQLLNLMHKEMIELKHTMWTEMWPPSLALHYGLKATFAPHPVYYDRDWPIITADRTFNAGKYGSSGGNASSVFGAFEHNFIGSTWYCSTKFAGDLWRAWLGRGSRENRLRNGLDQMCLRSMLLHAVKHENHDDNRCTRHIEPLTVEDDAQEFELTGFSLITVISGLVLAIFLVSLDSAIVATAIPYVTAEFKSAGDTAWYGSAYTLATCALQPIAGKLYAKFSIKTMFLIFMALFEIGSLVCATAPNAVGLIVGRAIAGAGAAGCTTGAFSIVAVSVRLPRRTTYLSALQSTFGIGIMLGPLLGGVLTQRVTWRWCFYINLPIGAVTVLFLVLFFHPPKANRTSTSVHKMASLDLIGLLLFAPATIMMLLALQWGGLVYAWGSATIIGLFVGAAVLTAILAFWQRHKGDDAMIPPKLFTQRVVFFACLTELFAMGTVYVATYYLPQWFQIVKGVSPIRSGVMYLPLSMSDVASALVVGILLPYVGLTNPFILAGTTLLAVGSGLLSTLSTSSGSQYWIPYQILPGMGAGITLWMPYVAIQTVLKAEDIPVATALLQFFQSFGAALFLALAQAVFTSIFNASLNSVDIVGLDPSAIVHAAPADFRKLVPKEYLAQVLHAYNQGVTSTFYLGAGLAAAACFASFGIQWKSFKPKGD</sequence>
<feature type="transmembrane region" description="Helical" evidence="2">
    <location>
        <begin position="1052"/>
        <end position="1075"/>
    </location>
</feature>
<comment type="caution">
    <text evidence="4">The sequence shown here is derived from an EMBL/GenBank/DDBJ whole genome shotgun (WGS) entry which is preliminary data.</text>
</comment>
<proteinExistence type="predicted"/>
<protein>
    <submittedName>
        <fullName evidence="4">MFS general substrate transporter</fullName>
    </submittedName>
</protein>
<dbReference type="Gene3D" id="1.20.1720.10">
    <property type="entry name" value="Multidrug resistance protein D"/>
    <property type="match status" value="1"/>
</dbReference>
<feature type="non-terminal residue" evidence="4">
    <location>
        <position position="1155"/>
    </location>
</feature>
<feature type="transmembrane region" description="Helical" evidence="2">
    <location>
        <begin position="816"/>
        <end position="836"/>
    </location>
</feature>
<feature type="transmembrane region" description="Helical" evidence="2">
    <location>
        <begin position="15"/>
        <end position="33"/>
    </location>
</feature>
<keyword evidence="2" id="KW-0812">Transmembrane</keyword>
<dbReference type="SUPFAM" id="SSF103473">
    <property type="entry name" value="MFS general substrate transporter"/>
    <property type="match status" value="1"/>
</dbReference>
<evidence type="ECO:0000256" key="1">
    <source>
        <dbReference type="ARBA" id="ARBA00004141"/>
    </source>
</evidence>
<accession>A0A9P8EQ97</accession>
<feature type="transmembrane region" description="Helical" evidence="2">
    <location>
        <begin position="881"/>
        <end position="903"/>
    </location>
</feature>
<dbReference type="EMBL" id="JAHFXF010000112">
    <property type="protein sequence ID" value="KAG9696106.1"/>
    <property type="molecule type" value="Genomic_DNA"/>
</dbReference>
<feature type="transmembrane region" description="Helical" evidence="2">
    <location>
        <begin position="660"/>
        <end position="687"/>
    </location>
</feature>
<keyword evidence="2" id="KW-0472">Membrane</keyword>
<reference evidence="4" key="2">
    <citation type="submission" date="2021-08" db="EMBL/GenBank/DDBJ databases">
        <authorList>
            <person name="Gostincar C."/>
            <person name="Sun X."/>
            <person name="Song Z."/>
            <person name="Gunde-Cimerman N."/>
        </authorList>
    </citation>
    <scope>NUCLEOTIDE SEQUENCE</scope>
    <source>
        <strain evidence="4">EXF-9911</strain>
    </source>
</reference>
<feature type="transmembrane region" description="Helical" evidence="2">
    <location>
        <begin position="785"/>
        <end position="804"/>
    </location>
</feature>
<organism evidence="4 5">
    <name type="scientific">Aureobasidium melanogenum</name>
    <name type="common">Aureobasidium pullulans var. melanogenum</name>
    <dbReference type="NCBI Taxonomy" id="46634"/>
    <lineage>
        <taxon>Eukaryota</taxon>
        <taxon>Fungi</taxon>
        <taxon>Dikarya</taxon>
        <taxon>Ascomycota</taxon>
        <taxon>Pezizomycotina</taxon>
        <taxon>Dothideomycetes</taxon>
        <taxon>Dothideomycetidae</taxon>
        <taxon>Dothideales</taxon>
        <taxon>Saccotheciaceae</taxon>
        <taxon>Aureobasidium</taxon>
    </lineage>
</organism>
<dbReference type="PANTHER" id="PTHR36205:SF3">
    <property type="entry name" value="MAJOR FACILITATOR SUPERFAMILY TRANSPORTER"/>
    <property type="match status" value="1"/>
</dbReference>
<feature type="domain" description="Major facilitator superfamily (MFS) profile" evidence="3">
    <location>
        <begin position="663"/>
        <end position="1150"/>
    </location>
</feature>
<gene>
    <name evidence="4" type="ORF">KCU76_g4001</name>
</gene>
<dbReference type="PANTHER" id="PTHR36205">
    <property type="entry name" value="CHROMOSOME 19, WHOLE GENOME SHOTGUN SEQUENCE"/>
    <property type="match status" value="1"/>
</dbReference>